<dbReference type="Proteomes" id="UP000735302">
    <property type="component" value="Unassembled WGS sequence"/>
</dbReference>
<accession>A0AAV3ZRT8</accession>
<comment type="caution">
    <text evidence="2">The sequence shown here is derived from an EMBL/GenBank/DDBJ whole genome shotgun (WGS) entry which is preliminary data.</text>
</comment>
<gene>
    <name evidence="2" type="ORF">PoB_002308400</name>
</gene>
<evidence type="ECO:0000313" key="3">
    <source>
        <dbReference type="Proteomes" id="UP000735302"/>
    </source>
</evidence>
<feature type="region of interest" description="Disordered" evidence="1">
    <location>
        <begin position="96"/>
        <end position="157"/>
    </location>
</feature>
<keyword evidence="3" id="KW-1185">Reference proteome</keyword>
<evidence type="ECO:0000313" key="2">
    <source>
        <dbReference type="EMBL" id="GFN96578.1"/>
    </source>
</evidence>
<feature type="compositionally biased region" description="Polar residues" evidence="1">
    <location>
        <begin position="131"/>
        <end position="149"/>
    </location>
</feature>
<name>A0AAV3ZRT8_9GAST</name>
<dbReference type="AlphaFoldDB" id="A0AAV3ZRT8"/>
<proteinExistence type="predicted"/>
<evidence type="ECO:0000256" key="1">
    <source>
        <dbReference type="SAM" id="MobiDB-lite"/>
    </source>
</evidence>
<organism evidence="2 3">
    <name type="scientific">Plakobranchus ocellatus</name>
    <dbReference type="NCBI Taxonomy" id="259542"/>
    <lineage>
        <taxon>Eukaryota</taxon>
        <taxon>Metazoa</taxon>
        <taxon>Spiralia</taxon>
        <taxon>Lophotrochozoa</taxon>
        <taxon>Mollusca</taxon>
        <taxon>Gastropoda</taxon>
        <taxon>Heterobranchia</taxon>
        <taxon>Euthyneura</taxon>
        <taxon>Panpulmonata</taxon>
        <taxon>Sacoglossa</taxon>
        <taxon>Placobranchoidea</taxon>
        <taxon>Plakobranchidae</taxon>
        <taxon>Plakobranchus</taxon>
    </lineage>
</organism>
<reference evidence="2 3" key="1">
    <citation type="journal article" date="2021" name="Elife">
        <title>Chloroplast acquisition without the gene transfer in kleptoplastic sea slugs, Plakobranchus ocellatus.</title>
        <authorList>
            <person name="Maeda T."/>
            <person name="Takahashi S."/>
            <person name="Yoshida T."/>
            <person name="Shimamura S."/>
            <person name="Takaki Y."/>
            <person name="Nagai Y."/>
            <person name="Toyoda A."/>
            <person name="Suzuki Y."/>
            <person name="Arimoto A."/>
            <person name="Ishii H."/>
            <person name="Satoh N."/>
            <person name="Nishiyama T."/>
            <person name="Hasebe M."/>
            <person name="Maruyama T."/>
            <person name="Minagawa J."/>
            <person name="Obokata J."/>
            <person name="Shigenobu S."/>
        </authorList>
    </citation>
    <scope>NUCLEOTIDE SEQUENCE [LARGE SCALE GENOMIC DNA]</scope>
</reference>
<protein>
    <submittedName>
        <fullName evidence="2">Uncharacterized protein</fullName>
    </submittedName>
</protein>
<dbReference type="EMBL" id="BLXT01002683">
    <property type="protein sequence ID" value="GFN96578.1"/>
    <property type="molecule type" value="Genomic_DNA"/>
</dbReference>
<sequence>MEALNYSLISIVLRDRQTKNAFQAKEQTKKGTDVAAPIVTRLQRQQDEATAIARRAQWREYKQAERQRWNSQNKRRNRERSLAWYHANKTLVKSSLSGLSQSVVPKETQPDKEESNAAKATQRQRDFGVSHATQETVPQKSDSINADNGTKTDSKKKTWAGNKALYRAKQAISKFKPSVLQEFVKFIVKKTKSCNRAELHGCSGG</sequence>